<feature type="compositionally biased region" description="Basic residues" evidence="2">
    <location>
        <begin position="281"/>
        <end position="294"/>
    </location>
</feature>
<name>A0A8H7NCT3_BIOOC</name>
<feature type="compositionally biased region" description="Polar residues" evidence="2">
    <location>
        <begin position="451"/>
        <end position="461"/>
    </location>
</feature>
<feature type="compositionally biased region" description="Polar residues" evidence="2">
    <location>
        <begin position="412"/>
        <end position="423"/>
    </location>
</feature>
<feature type="region of interest" description="Disordered" evidence="2">
    <location>
        <begin position="412"/>
        <end position="461"/>
    </location>
</feature>
<feature type="region of interest" description="Disordered" evidence="2">
    <location>
        <begin position="71"/>
        <end position="90"/>
    </location>
</feature>
<keyword evidence="1" id="KW-0539">Nucleus</keyword>
<feature type="domain" description="HMG box" evidence="3">
    <location>
        <begin position="188"/>
        <end position="278"/>
    </location>
</feature>
<feature type="compositionally biased region" description="Acidic residues" evidence="2">
    <location>
        <begin position="310"/>
        <end position="324"/>
    </location>
</feature>
<feature type="region of interest" description="Disordered" evidence="2">
    <location>
        <begin position="209"/>
        <end position="235"/>
    </location>
</feature>
<evidence type="ECO:0000256" key="2">
    <source>
        <dbReference type="SAM" id="MobiDB-lite"/>
    </source>
</evidence>
<dbReference type="Gene3D" id="1.10.30.10">
    <property type="entry name" value="High mobility group box domain"/>
    <property type="match status" value="1"/>
</dbReference>
<feature type="compositionally biased region" description="Basic and acidic residues" evidence="2">
    <location>
        <begin position="222"/>
        <end position="233"/>
    </location>
</feature>
<dbReference type="InterPro" id="IPR036910">
    <property type="entry name" value="HMG_box_dom_sf"/>
</dbReference>
<evidence type="ECO:0000259" key="3">
    <source>
        <dbReference type="PROSITE" id="PS50118"/>
    </source>
</evidence>
<dbReference type="EMBL" id="JADCTT010000004">
    <property type="protein sequence ID" value="KAF9753282.1"/>
    <property type="molecule type" value="Genomic_DNA"/>
</dbReference>
<keyword evidence="1" id="KW-0238">DNA-binding</keyword>
<dbReference type="SMART" id="SM00398">
    <property type="entry name" value="HMG"/>
    <property type="match status" value="1"/>
</dbReference>
<feature type="compositionally biased region" description="Basic residues" evidence="2">
    <location>
        <begin position="129"/>
        <end position="138"/>
    </location>
</feature>
<feature type="DNA-binding region" description="HMG box" evidence="1">
    <location>
        <begin position="188"/>
        <end position="278"/>
    </location>
</feature>
<evidence type="ECO:0000313" key="4">
    <source>
        <dbReference type="EMBL" id="KAF9753282.1"/>
    </source>
</evidence>
<dbReference type="SUPFAM" id="SSF47095">
    <property type="entry name" value="HMG-box"/>
    <property type="match status" value="1"/>
</dbReference>
<dbReference type="InterPro" id="IPR009071">
    <property type="entry name" value="HMG_box_dom"/>
</dbReference>
<reference evidence="4" key="1">
    <citation type="submission" date="2020-10" db="EMBL/GenBank/DDBJ databases">
        <title>High-Quality Genome Resource of Clonostachys rosea strain S41 by Oxford Nanopore Long-Read Sequencing.</title>
        <authorList>
            <person name="Wang H."/>
        </authorList>
    </citation>
    <scope>NUCLEOTIDE SEQUENCE</scope>
    <source>
        <strain evidence="4">S41</strain>
    </source>
</reference>
<feature type="region of interest" description="Disordered" evidence="2">
    <location>
        <begin position="112"/>
        <end position="148"/>
    </location>
</feature>
<accession>A0A8H7NCT3</accession>
<evidence type="ECO:0000256" key="1">
    <source>
        <dbReference type="PROSITE-ProRule" id="PRU00267"/>
    </source>
</evidence>
<feature type="compositionally biased region" description="Polar residues" evidence="2">
    <location>
        <begin position="46"/>
        <end position="55"/>
    </location>
</feature>
<dbReference type="GO" id="GO:0005634">
    <property type="term" value="C:nucleus"/>
    <property type="evidence" value="ECO:0007669"/>
    <property type="project" value="UniProtKB-UniRule"/>
</dbReference>
<dbReference type="PROSITE" id="PS50118">
    <property type="entry name" value="HMG_BOX_2"/>
    <property type="match status" value="1"/>
</dbReference>
<feature type="region of interest" description="Disordered" evidence="2">
    <location>
        <begin position="275"/>
        <end position="350"/>
    </location>
</feature>
<dbReference type="GO" id="GO:0003677">
    <property type="term" value="F:DNA binding"/>
    <property type="evidence" value="ECO:0007669"/>
    <property type="project" value="UniProtKB-UniRule"/>
</dbReference>
<dbReference type="AlphaFoldDB" id="A0A8H7NCT3"/>
<dbReference type="Proteomes" id="UP000616885">
    <property type="component" value="Unassembled WGS sequence"/>
</dbReference>
<comment type="caution">
    <text evidence="4">The sequence shown here is derived from an EMBL/GenBank/DDBJ whole genome shotgun (WGS) entry which is preliminary data.</text>
</comment>
<gene>
    <name evidence="4" type="ORF">IM811_012040</name>
</gene>
<protein>
    <recommendedName>
        <fullName evidence="3">HMG box domain-containing protein</fullName>
    </recommendedName>
</protein>
<sequence length="495" mass="56107">MSFPPTPPMDNAYYSHGPIIPTNSSGQVDLRGSPYTPPEDRGATFHNPSTEMNPQAYSQYSGLVYPSEQGVWHQHPQQPLSQFPHHHHHRYPAPPPQNAIYAGEDHRIVRNPAARGKVVKQSKEAKPVSKSRKKRAQKHKEPEILPPNFKPLSVLARSYPDFDDGLTEAKVRRGKEVREHENVTQGRVKRPLNCFILYRSHFNNVTKQELKKAAKKAAKATPGEKSKDGEPHIRAINPRVSEYVARSWRNETEAIRARFDALALEDAAEHLLADPDYKYTPKPKKDKKGKKRKARSSDKGRAKRRKNSPDSDDEDDADFSDGDTEVITPLHRTPRTIHSDSRKSPLPEVTGQEWVAAEQDWVAVEQGSSPYPDPRYQDYHQPLPAYHQQPRAYQQQQPAFHYQHMGQELPACSQQSQGFYQSPNHREPPLGTVDPRLCQRPGTEDPHLGLPSSTPYTSTQFSPLYVGDNEIETSVGQFGIPYDKEMDNMLNLSPS</sequence>
<evidence type="ECO:0000313" key="5">
    <source>
        <dbReference type="Proteomes" id="UP000616885"/>
    </source>
</evidence>
<proteinExistence type="predicted"/>
<organism evidence="4 5">
    <name type="scientific">Bionectria ochroleuca</name>
    <name type="common">Gliocladium roseum</name>
    <dbReference type="NCBI Taxonomy" id="29856"/>
    <lineage>
        <taxon>Eukaryota</taxon>
        <taxon>Fungi</taxon>
        <taxon>Dikarya</taxon>
        <taxon>Ascomycota</taxon>
        <taxon>Pezizomycotina</taxon>
        <taxon>Sordariomycetes</taxon>
        <taxon>Hypocreomycetidae</taxon>
        <taxon>Hypocreales</taxon>
        <taxon>Bionectriaceae</taxon>
        <taxon>Clonostachys</taxon>
    </lineage>
</organism>
<feature type="region of interest" description="Disordered" evidence="2">
    <location>
        <begin position="1"/>
        <end position="55"/>
    </location>
</feature>